<keyword evidence="2" id="KW-1133">Transmembrane helix</keyword>
<organism evidence="3 4">
    <name type="scientific">Cymbomonas tetramitiformis</name>
    <dbReference type="NCBI Taxonomy" id="36881"/>
    <lineage>
        <taxon>Eukaryota</taxon>
        <taxon>Viridiplantae</taxon>
        <taxon>Chlorophyta</taxon>
        <taxon>Pyramimonadophyceae</taxon>
        <taxon>Pyramimonadales</taxon>
        <taxon>Pyramimonadaceae</taxon>
        <taxon>Cymbomonas</taxon>
    </lineage>
</organism>
<keyword evidence="4" id="KW-1185">Reference proteome</keyword>
<feature type="transmembrane region" description="Helical" evidence="2">
    <location>
        <begin position="162"/>
        <end position="182"/>
    </location>
</feature>
<reference evidence="3 4" key="1">
    <citation type="journal article" date="2015" name="Genome Biol. Evol.">
        <title>Comparative Genomics of a Bacterivorous Green Alga Reveals Evolutionary Causalities and Consequences of Phago-Mixotrophic Mode of Nutrition.</title>
        <authorList>
            <person name="Burns J.A."/>
            <person name="Paasch A."/>
            <person name="Narechania A."/>
            <person name="Kim E."/>
        </authorList>
    </citation>
    <scope>NUCLEOTIDE SEQUENCE [LARGE SCALE GENOMIC DNA]</scope>
    <source>
        <strain evidence="3 4">PLY_AMNH</strain>
    </source>
</reference>
<feature type="region of interest" description="Disordered" evidence="1">
    <location>
        <begin position="1"/>
        <end position="26"/>
    </location>
</feature>
<protein>
    <submittedName>
        <fullName evidence="3">Uncharacterized protein</fullName>
    </submittedName>
</protein>
<name>A0AAE0KR17_9CHLO</name>
<evidence type="ECO:0000256" key="2">
    <source>
        <dbReference type="SAM" id="Phobius"/>
    </source>
</evidence>
<evidence type="ECO:0000313" key="3">
    <source>
        <dbReference type="EMBL" id="KAK3257329.1"/>
    </source>
</evidence>
<gene>
    <name evidence="3" type="ORF">CYMTET_33580</name>
</gene>
<evidence type="ECO:0000313" key="4">
    <source>
        <dbReference type="Proteomes" id="UP001190700"/>
    </source>
</evidence>
<sequence length="303" mass="32507">MPSMSIIPGDPTAPVEGGEERGGRPGLDGAGQVLLRRWGPLFTHLRPPRVEVDVAADPDSPRRALAYMYYYPSQLGARMVLGFLLGIFVRCVPRCNRAAPAGASAAQLSLLLALSGSHIGALHWMRPVQVPQAHRFLCLAAWCDFLTFAAAAVLSFGVHGAGYAIIVIQLSGVCIQLGYIYFKLANRFSRRLHHRIRGIAAGTTSFRAVLREELDAFFAAMTAFMGEAQSCTAPKAASHTTEGGVDETKDVEGNAAESPQGPRARGQSGDQNRVIYNPLVELMGWACRAPTLPPLCLPLLSGV</sequence>
<keyword evidence="2" id="KW-0812">Transmembrane</keyword>
<dbReference type="AlphaFoldDB" id="A0AAE0KR17"/>
<comment type="caution">
    <text evidence="3">The sequence shown here is derived from an EMBL/GenBank/DDBJ whole genome shotgun (WGS) entry which is preliminary data.</text>
</comment>
<keyword evidence="2" id="KW-0472">Membrane</keyword>
<dbReference type="Proteomes" id="UP001190700">
    <property type="component" value="Unassembled WGS sequence"/>
</dbReference>
<evidence type="ECO:0000256" key="1">
    <source>
        <dbReference type="SAM" id="MobiDB-lite"/>
    </source>
</evidence>
<proteinExistence type="predicted"/>
<feature type="region of interest" description="Disordered" evidence="1">
    <location>
        <begin position="236"/>
        <end position="270"/>
    </location>
</feature>
<accession>A0AAE0KR17</accession>
<feature type="transmembrane region" description="Helical" evidence="2">
    <location>
        <begin position="136"/>
        <end position="156"/>
    </location>
</feature>
<feature type="transmembrane region" description="Helical" evidence="2">
    <location>
        <begin position="69"/>
        <end position="89"/>
    </location>
</feature>
<dbReference type="EMBL" id="LGRX02020660">
    <property type="protein sequence ID" value="KAK3257329.1"/>
    <property type="molecule type" value="Genomic_DNA"/>
</dbReference>